<protein>
    <submittedName>
        <fullName evidence="1">XisH family protein</fullName>
    </submittedName>
</protein>
<dbReference type="SUPFAM" id="SSF52980">
    <property type="entry name" value="Restriction endonuclease-like"/>
    <property type="match status" value="1"/>
</dbReference>
<organism evidence="1 2">
    <name type="scientific">Roseofilum capinflatum BLCC-M114</name>
    <dbReference type="NCBI Taxonomy" id="3022440"/>
    <lineage>
        <taxon>Bacteria</taxon>
        <taxon>Bacillati</taxon>
        <taxon>Cyanobacteriota</taxon>
        <taxon>Cyanophyceae</taxon>
        <taxon>Desertifilales</taxon>
        <taxon>Desertifilaceae</taxon>
        <taxon>Roseofilum</taxon>
        <taxon>Roseofilum capinflatum</taxon>
    </lineage>
</organism>
<dbReference type="Pfam" id="PF08814">
    <property type="entry name" value="XisH"/>
    <property type="match status" value="1"/>
</dbReference>
<dbReference type="Proteomes" id="UP001235849">
    <property type="component" value="Unassembled WGS sequence"/>
</dbReference>
<gene>
    <name evidence="1" type="ORF">PMG25_09610</name>
</gene>
<dbReference type="InterPro" id="IPR011856">
    <property type="entry name" value="tRNA_endonuc-like_dom_sf"/>
</dbReference>
<dbReference type="RefSeq" id="WP_283766676.1">
    <property type="nucleotide sequence ID" value="NZ_JAQOSO010000054.1"/>
</dbReference>
<dbReference type="CDD" id="cd22366">
    <property type="entry name" value="XisH-like"/>
    <property type="match status" value="1"/>
</dbReference>
<proteinExistence type="predicted"/>
<sequence length="139" mass="16199">MPARDLFHQIVRIALEKDGWEITHDPLYLRVSEKIALYLDIGAEKLLGAEREGCKIAVEIKSFVGLSSLTEFHLALGQFLNYRLALEEIESDRQLYLAISSDTYEDFFVDPFIQKSISRYDLNLIIFDIKQEMIIQWKI</sequence>
<dbReference type="InterPro" id="IPR014919">
    <property type="entry name" value="XisH"/>
</dbReference>
<evidence type="ECO:0000313" key="1">
    <source>
        <dbReference type="EMBL" id="MDJ1174345.1"/>
    </source>
</evidence>
<evidence type="ECO:0000313" key="2">
    <source>
        <dbReference type="Proteomes" id="UP001235849"/>
    </source>
</evidence>
<reference evidence="1 2" key="1">
    <citation type="submission" date="2023-01" db="EMBL/GenBank/DDBJ databases">
        <title>Novel diversity within Roseofilum (Cyanobacteria; Desertifilaceae) from marine benthic mats with descriptions of four novel species.</title>
        <authorList>
            <person name="Wang Y."/>
            <person name="Berthold D.E."/>
            <person name="Hu J."/>
            <person name="Lefler F.W."/>
            <person name="Laughinghouse H.D. IV."/>
        </authorList>
    </citation>
    <scope>NUCLEOTIDE SEQUENCE [LARGE SCALE GENOMIC DNA]</scope>
    <source>
        <strain evidence="1 2">BLCC-M114</strain>
    </source>
</reference>
<dbReference type="Gene3D" id="3.40.1350.10">
    <property type="match status" value="1"/>
</dbReference>
<dbReference type="EMBL" id="JAQOSO010000054">
    <property type="protein sequence ID" value="MDJ1174345.1"/>
    <property type="molecule type" value="Genomic_DNA"/>
</dbReference>
<comment type="caution">
    <text evidence="1">The sequence shown here is derived from an EMBL/GenBank/DDBJ whole genome shotgun (WGS) entry which is preliminary data.</text>
</comment>
<dbReference type="InterPro" id="IPR011335">
    <property type="entry name" value="Restrct_endonuc-II-like"/>
</dbReference>
<keyword evidence="2" id="KW-1185">Reference proteome</keyword>
<name>A0ABT7B597_9CYAN</name>
<accession>A0ABT7B597</accession>